<comment type="caution">
    <text evidence="3">The sequence shown here is derived from an EMBL/GenBank/DDBJ whole genome shotgun (WGS) entry which is preliminary data.</text>
</comment>
<dbReference type="Pfam" id="PF07510">
    <property type="entry name" value="GmrSD_C"/>
    <property type="match status" value="1"/>
</dbReference>
<sequence>MQAGDVKLGSIFFDNHRYEIPMFQRPYVWSEERNWQPLWEDIAAAADSVVADMVKDEWPDEPPTYFLGAIVVKATPNHPQRLGGSILVDGQQRLTTLQIMLAAARSVAVEVGADSAAGRFDEWVENSEKAVHDKWPDDKYKLWPLPQDRPQYLWAVRKPDDDSPCPDHGHRISEARTWFEDAIREWAMRDGDPSDRLDALHSALETRIALVRITLEKTDNAQVIFEALNHRGVELSQSDLVKNLLFRLVEDQGERHLAESLLVDHWLPLDGRRWRAETVTGRIKRSLLDQVVAYWLTVRRGEVVSVERLFDEFKLWLLEAGFNAGELIREIRTYADLYYELVSNPPDEPTASLVDLVIATKTNTVWPLILGIYGDDRVSPAQRGKAARALSSYLTRRMLCGLTSKDYNRIFVTALNAASERAAQDGLAGDAVEEHLARLAGETRNWPDDGELVAAIFGSNFYSLNRARQRVFFAGIENHLRDDKAEDANPIRARWEYLNIEHVMPQKWQQHWPIAGTEGAGPDGEAVTKREQAVNMVGNLTLTNGRLNAQMRNEAWPVKKPALQQKSTMLITTASILAPPPGVDGFEAGEWPTRWDEDRIAKRSAHLTHLALQVWPRPDIVPAVEEDDEDDLLDDFEEDGQE</sequence>
<feature type="domain" description="GmrSD restriction endonucleases N-terminal" evidence="1">
    <location>
        <begin position="11"/>
        <end position="246"/>
    </location>
</feature>
<dbReference type="Pfam" id="PF03235">
    <property type="entry name" value="GmrSD_N"/>
    <property type="match status" value="1"/>
</dbReference>
<dbReference type="PANTHER" id="PTHR35149:SF1">
    <property type="entry name" value="DUF5655 DOMAIN-CONTAINING PROTEIN"/>
    <property type="match status" value="1"/>
</dbReference>
<keyword evidence="3" id="KW-0378">Hydrolase</keyword>
<dbReference type="RefSeq" id="WP_254179562.1">
    <property type="nucleotide sequence ID" value="NZ_JANARS010000001.1"/>
</dbReference>
<accession>A0ABT1KRE9</accession>
<feature type="domain" description="GmrSD restriction endonucleases C-terminal" evidence="2">
    <location>
        <begin position="446"/>
        <end position="609"/>
    </location>
</feature>
<evidence type="ECO:0000259" key="2">
    <source>
        <dbReference type="Pfam" id="PF07510"/>
    </source>
</evidence>
<dbReference type="PANTHER" id="PTHR35149">
    <property type="entry name" value="SLL5132 PROTEIN"/>
    <property type="match status" value="1"/>
</dbReference>
<dbReference type="Proteomes" id="UP001204524">
    <property type="component" value="Unassembled WGS sequence"/>
</dbReference>
<evidence type="ECO:0000313" key="4">
    <source>
        <dbReference type="Proteomes" id="UP001204524"/>
    </source>
</evidence>
<evidence type="ECO:0000259" key="1">
    <source>
        <dbReference type="Pfam" id="PF03235"/>
    </source>
</evidence>
<protein>
    <submittedName>
        <fullName evidence="3">DUF262 domain-containing HNH endonuclease family protein</fullName>
    </submittedName>
</protein>
<dbReference type="InterPro" id="IPR004919">
    <property type="entry name" value="GmrSD_N"/>
</dbReference>
<gene>
    <name evidence="3" type="ORF">NCI01_00775</name>
</gene>
<keyword evidence="3" id="KW-0540">Nuclease</keyword>
<proteinExistence type="predicted"/>
<reference evidence="3 4" key="1">
    <citation type="submission" date="2022-06" db="EMBL/GenBank/DDBJ databases">
        <authorList>
            <person name="So Y."/>
        </authorList>
    </citation>
    <scope>NUCLEOTIDE SEQUENCE [LARGE SCALE GENOMIC DNA]</scope>
    <source>
        <strain evidence="3 4">STR3</strain>
    </source>
</reference>
<keyword evidence="3" id="KW-0255">Endonuclease</keyword>
<organism evidence="3 4">
    <name type="scientific">Nocardioides pinisoli</name>
    <dbReference type="NCBI Taxonomy" id="2950279"/>
    <lineage>
        <taxon>Bacteria</taxon>
        <taxon>Bacillati</taxon>
        <taxon>Actinomycetota</taxon>
        <taxon>Actinomycetes</taxon>
        <taxon>Propionibacteriales</taxon>
        <taxon>Nocardioidaceae</taxon>
        <taxon>Nocardioides</taxon>
    </lineage>
</organism>
<evidence type="ECO:0000313" key="3">
    <source>
        <dbReference type="EMBL" id="MCP3420318.1"/>
    </source>
</evidence>
<dbReference type="EMBL" id="JANARS010000001">
    <property type="protein sequence ID" value="MCP3420318.1"/>
    <property type="molecule type" value="Genomic_DNA"/>
</dbReference>
<name>A0ABT1KRE9_9ACTN</name>
<dbReference type="InterPro" id="IPR011089">
    <property type="entry name" value="GmrSD_C"/>
</dbReference>
<dbReference type="GO" id="GO:0004519">
    <property type="term" value="F:endonuclease activity"/>
    <property type="evidence" value="ECO:0007669"/>
    <property type="project" value="UniProtKB-KW"/>
</dbReference>
<keyword evidence="4" id="KW-1185">Reference proteome</keyword>